<organism evidence="2 3">
    <name type="scientific">Candidatus Harrisonbacteria bacterium CG10_big_fil_rev_8_21_14_0_10_42_17</name>
    <dbReference type="NCBI Taxonomy" id="1974584"/>
    <lineage>
        <taxon>Bacteria</taxon>
        <taxon>Candidatus Harrisoniibacteriota</taxon>
    </lineage>
</organism>
<evidence type="ECO:0000313" key="2">
    <source>
        <dbReference type="EMBL" id="PIT92093.1"/>
    </source>
</evidence>
<reference evidence="3" key="1">
    <citation type="submission" date="2017-09" db="EMBL/GenBank/DDBJ databases">
        <title>Depth-based differentiation of microbial function through sediment-hosted aquifers and enrichment of novel symbionts in the deep terrestrial subsurface.</title>
        <authorList>
            <person name="Probst A.J."/>
            <person name="Ladd B."/>
            <person name="Jarett J.K."/>
            <person name="Geller-Mcgrath D.E."/>
            <person name="Sieber C.M.K."/>
            <person name="Emerson J.B."/>
            <person name="Anantharaman K."/>
            <person name="Thomas B.C."/>
            <person name="Malmstrom R."/>
            <person name="Stieglmeier M."/>
            <person name="Klingl A."/>
            <person name="Woyke T."/>
            <person name="Ryan C.M."/>
            <person name="Banfield J.F."/>
        </authorList>
    </citation>
    <scope>NUCLEOTIDE SEQUENCE [LARGE SCALE GENOMIC DNA]</scope>
</reference>
<dbReference type="EMBL" id="PFBA01000035">
    <property type="protein sequence ID" value="PIT92093.1"/>
    <property type="molecule type" value="Genomic_DNA"/>
</dbReference>
<evidence type="ECO:0000256" key="1">
    <source>
        <dbReference type="SAM" id="Phobius"/>
    </source>
</evidence>
<gene>
    <name evidence="2" type="ORF">COU08_04550</name>
</gene>
<dbReference type="Proteomes" id="UP000228635">
    <property type="component" value="Unassembled WGS sequence"/>
</dbReference>
<comment type="caution">
    <text evidence="2">The sequence shown here is derived from an EMBL/GenBank/DDBJ whole genome shotgun (WGS) entry which is preliminary data.</text>
</comment>
<dbReference type="AlphaFoldDB" id="A0A2M6WH25"/>
<name>A0A2M6WH25_9BACT</name>
<proteinExistence type="predicted"/>
<keyword evidence="1" id="KW-1133">Transmembrane helix</keyword>
<sequence length="478" mass="52524">MNYKKKSGQILVQALIVSALAAIIIPLLVHLALTNLASSKNVFSNEVAFQVAEAGIEYYRWHLAHAPEDFQDGTGAPGPYLHPYSDKEGNVIGEFQLEITPPPIGSTVVEIVSTGVVNNNPQAIRKIRTQLAIPSLAKYAVVVDDNIRFGEGTEVFGPIHSNKGIRFDGLAHGVVSSAVAEYNDPDHSGGVEFGVHTHVDPVDPQPPVVVPTRNDVFLAGRQFPVPAVDFTGLIADLAQIKSDAQISGLYFGSSSGFGYHIVLKPDDTFDVYEVDALIPKPNGCISVLGQQGWGTWSIQDETMLQTYTFPANGLLFFEDDLWVDGHINTARITIAAGRFPDTPGQRKNITVNDNLLYTNYDGQDVIALIAQENVNAGMISADFLRIDGALIAQKGRVGRYYYRPPTQNQERCDPYHVRDTITLYGMVGTAERYGFAYSDGTGYQNRNIIYDTHLLFSPPPSFPLTSDEYETILWEEVR</sequence>
<protein>
    <submittedName>
        <fullName evidence="2">Uncharacterized protein</fullName>
    </submittedName>
</protein>
<accession>A0A2M6WH25</accession>
<keyword evidence="1" id="KW-0812">Transmembrane</keyword>
<evidence type="ECO:0000313" key="3">
    <source>
        <dbReference type="Proteomes" id="UP000228635"/>
    </source>
</evidence>
<keyword evidence="1" id="KW-0472">Membrane</keyword>
<feature type="transmembrane region" description="Helical" evidence="1">
    <location>
        <begin position="12"/>
        <end position="33"/>
    </location>
</feature>